<keyword evidence="1" id="KW-0812">Transmembrane</keyword>
<keyword evidence="1" id="KW-0472">Membrane</keyword>
<feature type="transmembrane region" description="Helical" evidence="1">
    <location>
        <begin position="88"/>
        <end position="106"/>
    </location>
</feature>
<keyword evidence="3" id="KW-1185">Reference proteome</keyword>
<dbReference type="EMBL" id="JBEPME010000001">
    <property type="protein sequence ID" value="MET3655397.1"/>
    <property type="molecule type" value="Genomic_DNA"/>
</dbReference>
<organism evidence="2 3">
    <name type="scientific">Sporosarcina psychrophila</name>
    <name type="common">Bacillus psychrophilus</name>
    <dbReference type="NCBI Taxonomy" id="1476"/>
    <lineage>
        <taxon>Bacteria</taxon>
        <taxon>Bacillati</taxon>
        <taxon>Bacillota</taxon>
        <taxon>Bacilli</taxon>
        <taxon>Bacillales</taxon>
        <taxon>Caryophanaceae</taxon>
        <taxon>Sporosarcina</taxon>
    </lineage>
</organism>
<keyword evidence="1" id="KW-1133">Transmembrane helix</keyword>
<accession>A0ABV2K3I9</accession>
<sequence length="298" mass="34849">MDSNVETPSETEAPDLLKAFVGEYKESYYFGKWAKNERRSWNWAAFFATLFWLGYRKMYKHVLVILLFLLIADVVHYLVGASTAQFDLYINIGIAAVLGIWGNFEYKKFAQKEINKLEKRFSGDELLEKVRKRGDSSWKGFWLTLLLIFGYAGISVVFESVVHSFTEVESNAELTTYTDEDYGISFDYPVIWNDSVEISYGTWENDSEETIDFYYLNHSKEIEQYVFSIIIYDEVLEESYWENSDEIYLTNDSNKTYTLAIAGEANEEMHDPLNQEDVDIVSNMIRELEFVVDSFRLE</sequence>
<gene>
    <name evidence="2" type="ORF">ABIC55_000481</name>
</gene>
<dbReference type="Pfam" id="PF10947">
    <property type="entry name" value="DUF2628"/>
    <property type="match status" value="1"/>
</dbReference>
<feature type="transmembrane region" description="Helical" evidence="1">
    <location>
        <begin position="62"/>
        <end position="82"/>
    </location>
</feature>
<name>A0ABV2K3I9_SPOPS</name>
<evidence type="ECO:0008006" key="4">
    <source>
        <dbReference type="Google" id="ProtNLM"/>
    </source>
</evidence>
<dbReference type="Proteomes" id="UP001549104">
    <property type="component" value="Unassembled WGS sequence"/>
</dbReference>
<proteinExistence type="predicted"/>
<dbReference type="InterPro" id="IPR024399">
    <property type="entry name" value="DUF2628"/>
</dbReference>
<comment type="caution">
    <text evidence="2">The sequence shown here is derived from an EMBL/GenBank/DDBJ whole genome shotgun (WGS) entry which is preliminary data.</text>
</comment>
<dbReference type="RefSeq" id="WP_187045884.1">
    <property type="nucleotide sequence ID" value="NZ_JBEPME010000001.1"/>
</dbReference>
<evidence type="ECO:0000256" key="1">
    <source>
        <dbReference type="SAM" id="Phobius"/>
    </source>
</evidence>
<evidence type="ECO:0000313" key="2">
    <source>
        <dbReference type="EMBL" id="MET3655397.1"/>
    </source>
</evidence>
<reference evidence="2 3" key="1">
    <citation type="submission" date="2024-06" db="EMBL/GenBank/DDBJ databases">
        <title>Sorghum-associated microbial communities from plants grown in Nebraska, USA.</title>
        <authorList>
            <person name="Schachtman D."/>
        </authorList>
    </citation>
    <scope>NUCLEOTIDE SEQUENCE [LARGE SCALE GENOMIC DNA]</scope>
    <source>
        <strain evidence="2 3">1288</strain>
    </source>
</reference>
<evidence type="ECO:0000313" key="3">
    <source>
        <dbReference type="Proteomes" id="UP001549104"/>
    </source>
</evidence>
<protein>
    <recommendedName>
        <fullName evidence="4">DUF2628 domain-containing protein</fullName>
    </recommendedName>
</protein>
<feature type="transmembrane region" description="Helical" evidence="1">
    <location>
        <begin position="40"/>
        <end position="55"/>
    </location>
</feature>
<feature type="transmembrane region" description="Helical" evidence="1">
    <location>
        <begin position="140"/>
        <end position="158"/>
    </location>
</feature>